<evidence type="ECO:0000256" key="2">
    <source>
        <dbReference type="SAM" id="Phobius"/>
    </source>
</evidence>
<evidence type="ECO:0000313" key="4">
    <source>
        <dbReference type="Proteomes" id="UP000789901"/>
    </source>
</evidence>
<feature type="transmembrane region" description="Helical" evidence="2">
    <location>
        <begin position="25"/>
        <end position="47"/>
    </location>
</feature>
<sequence length="146" mass="16293">MSVKNNNEITKNKSKIGQKLSRKSLLIMLGGGTIAIIVIGVGVHYIYRTRDSNPITPIEIKKPGDKTKEVISDADASQKETPPKIIELEELETDDASHTLTTTENKKATKNNDFTHVYTNAYSEIENINEDERDLINHAKNSDEVV</sequence>
<reference evidence="3 4" key="1">
    <citation type="submission" date="2021-06" db="EMBL/GenBank/DDBJ databases">
        <authorList>
            <person name="Kallberg Y."/>
            <person name="Tangrot J."/>
            <person name="Rosling A."/>
        </authorList>
    </citation>
    <scope>NUCLEOTIDE SEQUENCE [LARGE SCALE GENOMIC DNA]</scope>
    <source>
        <strain evidence="3 4">120-4 pot B 10/14</strain>
    </source>
</reference>
<dbReference type="EMBL" id="CAJVQB010000432">
    <property type="protein sequence ID" value="CAG8488673.1"/>
    <property type="molecule type" value="Genomic_DNA"/>
</dbReference>
<accession>A0ABM8VZU7</accession>
<keyword evidence="2" id="KW-0472">Membrane</keyword>
<feature type="region of interest" description="Disordered" evidence="1">
    <location>
        <begin position="55"/>
        <end position="83"/>
    </location>
</feature>
<feature type="compositionally biased region" description="Basic and acidic residues" evidence="1">
    <location>
        <begin position="59"/>
        <end position="82"/>
    </location>
</feature>
<name>A0ABM8VZU7_GIGMA</name>
<gene>
    <name evidence="3" type="ORF">GMARGA_LOCUS1611</name>
</gene>
<keyword evidence="2" id="KW-0812">Transmembrane</keyword>
<comment type="caution">
    <text evidence="3">The sequence shown here is derived from an EMBL/GenBank/DDBJ whole genome shotgun (WGS) entry which is preliminary data.</text>
</comment>
<keyword evidence="4" id="KW-1185">Reference proteome</keyword>
<keyword evidence="2" id="KW-1133">Transmembrane helix</keyword>
<organism evidence="3 4">
    <name type="scientific">Gigaspora margarita</name>
    <dbReference type="NCBI Taxonomy" id="4874"/>
    <lineage>
        <taxon>Eukaryota</taxon>
        <taxon>Fungi</taxon>
        <taxon>Fungi incertae sedis</taxon>
        <taxon>Mucoromycota</taxon>
        <taxon>Glomeromycotina</taxon>
        <taxon>Glomeromycetes</taxon>
        <taxon>Diversisporales</taxon>
        <taxon>Gigasporaceae</taxon>
        <taxon>Gigaspora</taxon>
    </lineage>
</organism>
<proteinExistence type="predicted"/>
<evidence type="ECO:0000256" key="1">
    <source>
        <dbReference type="SAM" id="MobiDB-lite"/>
    </source>
</evidence>
<evidence type="ECO:0000313" key="3">
    <source>
        <dbReference type="EMBL" id="CAG8488673.1"/>
    </source>
</evidence>
<dbReference type="Proteomes" id="UP000789901">
    <property type="component" value="Unassembled WGS sequence"/>
</dbReference>
<protein>
    <submittedName>
        <fullName evidence="3">13776_t:CDS:1</fullName>
    </submittedName>
</protein>